<dbReference type="AlphaFoldDB" id="A0A6N8I490"/>
<dbReference type="EMBL" id="VWXL01000108">
    <property type="protein sequence ID" value="MVB12946.1"/>
    <property type="molecule type" value="Genomic_DNA"/>
</dbReference>
<dbReference type="InterPro" id="IPR050695">
    <property type="entry name" value="N-acetylmuramoyl_amidase_3"/>
</dbReference>
<evidence type="ECO:0000313" key="4">
    <source>
        <dbReference type="Proteomes" id="UP000469440"/>
    </source>
</evidence>
<dbReference type="PANTHER" id="PTHR30404:SF0">
    <property type="entry name" value="N-ACETYLMURAMOYL-L-ALANINE AMIDASE AMIC"/>
    <property type="match status" value="1"/>
</dbReference>
<comment type="caution">
    <text evidence="3">The sequence shown here is derived from an EMBL/GenBank/DDBJ whole genome shotgun (WGS) entry which is preliminary data.</text>
</comment>
<proteinExistence type="predicted"/>
<name>A0A6N8I490_9FIRM</name>
<dbReference type="Proteomes" id="UP000469440">
    <property type="component" value="Unassembled WGS sequence"/>
</dbReference>
<dbReference type="InterPro" id="IPR002508">
    <property type="entry name" value="MurNAc-LAA_cat"/>
</dbReference>
<dbReference type="SUPFAM" id="SSF53187">
    <property type="entry name" value="Zn-dependent exopeptidases"/>
    <property type="match status" value="1"/>
</dbReference>
<evidence type="ECO:0000259" key="2">
    <source>
        <dbReference type="SMART" id="SM00646"/>
    </source>
</evidence>
<dbReference type="GO" id="GO:0008745">
    <property type="term" value="F:N-acetylmuramoyl-L-alanine amidase activity"/>
    <property type="evidence" value="ECO:0007669"/>
    <property type="project" value="UniProtKB-EC"/>
</dbReference>
<accession>A0A6N8I490</accession>
<dbReference type="CDD" id="cd02696">
    <property type="entry name" value="MurNAc-LAA"/>
    <property type="match status" value="1"/>
</dbReference>
<dbReference type="GO" id="GO:0030288">
    <property type="term" value="C:outer membrane-bounded periplasmic space"/>
    <property type="evidence" value="ECO:0007669"/>
    <property type="project" value="TreeGrafter"/>
</dbReference>
<keyword evidence="1 3" id="KW-0378">Hydrolase</keyword>
<dbReference type="Pfam" id="PF01520">
    <property type="entry name" value="Amidase_3"/>
    <property type="match status" value="1"/>
</dbReference>
<feature type="domain" description="MurNAc-LAA" evidence="2">
    <location>
        <begin position="110"/>
        <end position="224"/>
    </location>
</feature>
<dbReference type="Gene3D" id="3.40.630.40">
    <property type="entry name" value="Zn-dependent exopeptidases"/>
    <property type="match status" value="1"/>
</dbReference>
<dbReference type="PANTHER" id="PTHR30404">
    <property type="entry name" value="N-ACETYLMURAMOYL-L-ALANINE AMIDASE"/>
    <property type="match status" value="1"/>
</dbReference>
<dbReference type="GO" id="GO:0009253">
    <property type="term" value="P:peptidoglycan catabolic process"/>
    <property type="evidence" value="ECO:0007669"/>
    <property type="project" value="InterPro"/>
</dbReference>
<dbReference type="SMART" id="SM00646">
    <property type="entry name" value="Ami_3"/>
    <property type="match status" value="1"/>
</dbReference>
<organism evidence="3 4">
    <name type="scientific">Caproicibacter fermentans</name>
    <dbReference type="NCBI Taxonomy" id="2576756"/>
    <lineage>
        <taxon>Bacteria</taxon>
        <taxon>Bacillati</taxon>
        <taxon>Bacillota</taxon>
        <taxon>Clostridia</taxon>
        <taxon>Eubacteriales</taxon>
        <taxon>Acutalibacteraceae</taxon>
        <taxon>Caproicibacter</taxon>
    </lineage>
</organism>
<evidence type="ECO:0000313" key="3">
    <source>
        <dbReference type="EMBL" id="MVB12946.1"/>
    </source>
</evidence>
<gene>
    <name evidence="3" type="primary">lytC</name>
    <name evidence="3" type="ORF">CAFE_36980</name>
</gene>
<keyword evidence="4" id="KW-1185">Reference proteome</keyword>
<dbReference type="EC" id="3.5.1.28" evidence="3"/>
<reference evidence="3 4" key="1">
    <citation type="submission" date="2019-09" db="EMBL/GenBank/DDBJ databases">
        <title>Genome sequence of Clostridium sp. EA1.</title>
        <authorList>
            <person name="Poehlein A."/>
            <person name="Bengelsdorf F.R."/>
            <person name="Daniel R."/>
        </authorList>
    </citation>
    <scope>NUCLEOTIDE SEQUENCE [LARGE SCALE GENOMIC DNA]</scope>
    <source>
        <strain evidence="3 4">EA1</strain>
    </source>
</reference>
<evidence type="ECO:0000256" key="1">
    <source>
        <dbReference type="ARBA" id="ARBA00022801"/>
    </source>
</evidence>
<protein>
    <submittedName>
        <fullName evidence="3">N-acetylmuramoyl-L-alanine amidase LytC</fullName>
        <ecNumber evidence="3">3.5.1.28</ecNumber>
    </submittedName>
</protein>
<sequence length="234" mass="26029">MFVLIICCIAFLMLSFLSYRRIDQIASTLESSQAPKTVVIDAGHGGEDGGASGSSGIPEKEINLSISKDLEQLLTVSGYHVVMTRTSDTSIGDNTLGTIRERKVSDMHERLKILQKQGNCIFISIHQNYFTQSQYNGTQIFYSKNNAESKPLAEDLRAKVMELLQKDNKRQAKPATSSIFLLWEAKVPAVLVECGFLSNAEEETKLKDPVYQKKIAFAIYSGFLDYCSGIRQPS</sequence>